<comment type="subcellular location">
    <subcellularLocation>
        <location evidence="1">Membrane</location>
        <topology evidence="1">Multi-pass membrane protein</topology>
    </subcellularLocation>
</comment>
<sequence length="215" mass="24372">MQSTNLIDGRLPIFSFPSSLTFYADDQSSHKQILTLYNPYDFPLKFQVLCTSPKKFVVVDPEGTIRPHYCIDIVIRHNNITQSNYGVTEKFRIQVYEHGQCQILGKKDIPATLLLSKPVTSVSSSTDSEQFEWLSKQSVPKAHKRQYAMNEAQERSNARPNVIVILAAVLCIMALMLPTQGDPEGHLPIYFHLSMHQKLIAAYTLGLVTMVIFRT</sequence>
<evidence type="ECO:0000313" key="7">
    <source>
        <dbReference type="Proteomes" id="UP000694941"/>
    </source>
</evidence>
<keyword evidence="3 5" id="KW-1133">Transmembrane helix</keyword>
<keyword evidence="4 5" id="KW-0472">Membrane</keyword>
<gene>
    <name evidence="8 9" type="primary">LOC106468395</name>
</gene>
<feature type="transmembrane region" description="Helical" evidence="5">
    <location>
        <begin position="158"/>
        <end position="177"/>
    </location>
</feature>
<dbReference type="InterPro" id="IPR013783">
    <property type="entry name" value="Ig-like_fold"/>
</dbReference>
<dbReference type="InterPro" id="IPR000535">
    <property type="entry name" value="MSP_dom"/>
</dbReference>
<feature type="domain" description="MSP" evidence="6">
    <location>
        <begin position="16"/>
        <end position="99"/>
    </location>
</feature>
<evidence type="ECO:0000313" key="8">
    <source>
        <dbReference type="RefSeq" id="XP_013784272.1"/>
    </source>
</evidence>
<organism evidence="7 8">
    <name type="scientific">Limulus polyphemus</name>
    <name type="common">Atlantic horseshoe crab</name>
    <dbReference type="NCBI Taxonomy" id="6850"/>
    <lineage>
        <taxon>Eukaryota</taxon>
        <taxon>Metazoa</taxon>
        <taxon>Ecdysozoa</taxon>
        <taxon>Arthropoda</taxon>
        <taxon>Chelicerata</taxon>
        <taxon>Merostomata</taxon>
        <taxon>Xiphosura</taxon>
        <taxon>Limulidae</taxon>
        <taxon>Limulus</taxon>
    </lineage>
</organism>
<evidence type="ECO:0000256" key="1">
    <source>
        <dbReference type="ARBA" id="ARBA00004141"/>
    </source>
</evidence>
<feature type="transmembrane region" description="Helical" evidence="5">
    <location>
        <begin position="189"/>
        <end position="213"/>
    </location>
</feature>
<dbReference type="Pfam" id="PF00635">
    <property type="entry name" value="Motile_Sperm"/>
    <property type="match status" value="1"/>
</dbReference>
<name>A0ABM1BLA3_LIMPO</name>
<evidence type="ECO:0000256" key="3">
    <source>
        <dbReference type="ARBA" id="ARBA00022989"/>
    </source>
</evidence>
<accession>A0ABM1BLA3</accession>
<evidence type="ECO:0000256" key="2">
    <source>
        <dbReference type="ARBA" id="ARBA00022692"/>
    </source>
</evidence>
<dbReference type="GeneID" id="106468395"/>
<dbReference type="InterPro" id="IPR039283">
    <property type="entry name" value="MOSPD1/3"/>
</dbReference>
<dbReference type="Gene3D" id="2.60.40.10">
    <property type="entry name" value="Immunoglobulins"/>
    <property type="match status" value="1"/>
</dbReference>
<dbReference type="PANTHER" id="PTHR34441:SF1">
    <property type="entry name" value="MOTILE SPERM DOMAIN-CONTAINING 1"/>
    <property type="match status" value="1"/>
</dbReference>
<keyword evidence="2 5" id="KW-0812">Transmembrane</keyword>
<dbReference type="RefSeq" id="XP_022252444.1">
    <property type="nucleotide sequence ID" value="XM_022396736.1"/>
</dbReference>
<evidence type="ECO:0000256" key="5">
    <source>
        <dbReference type="SAM" id="Phobius"/>
    </source>
</evidence>
<proteinExistence type="predicted"/>
<dbReference type="RefSeq" id="XP_013784272.1">
    <property type="nucleotide sequence ID" value="XM_013928818.2"/>
</dbReference>
<evidence type="ECO:0000313" key="9">
    <source>
        <dbReference type="RefSeq" id="XP_022252444.1"/>
    </source>
</evidence>
<protein>
    <submittedName>
        <fullName evidence="8 9">Motile sperm domain-containing protein 1-like</fullName>
    </submittedName>
</protein>
<evidence type="ECO:0000256" key="4">
    <source>
        <dbReference type="ARBA" id="ARBA00023136"/>
    </source>
</evidence>
<evidence type="ECO:0000259" key="6">
    <source>
        <dbReference type="Pfam" id="PF00635"/>
    </source>
</evidence>
<reference evidence="8 9" key="1">
    <citation type="submission" date="2025-05" db="UniProtKB">
        <authorList>
            <consortium name="RefSeq"/>
        </authorList>
    </citation>
    <scope>IDENTIFICATION</scope>
    <source>
        <tissue evidence="8 9">Muscle</tissue>
    </source>
</reference>
<dbReference type="SUPFAM" id="SSF49354">
    <property type="entry name" value="PapD-like"/>
    <property type="match status" value="1"/>
</dbReference>
<keyword evidence="7" id="KW-1185">Reference proteome</keyword>
<dbReference type="Proteomes" id="UP000694941">
    <property type="component" value="Unplaced"/>
</dbReference>
<dbReference type="PANTHER" id="PTHR34441">
    <property type="entry name" value="MOTILE SPERM DOMAIN-CONTAINING PROTEIN 1"/>
    <property type="match status" value="1"/>
</dbReference>
<dbReference type="InterPro" id="IPR008962">
    <property type="entry name" value="PapD-like_sf"/>
</dbReference>